<comment type="subcellular location">
    <subcellularLocation>
        <location evidence="1">Membrane</location>
        <topology evidence="1">Multi-pass membrane protein</topology>
    </subcellularLocation>
</comment>
<reference evidence="6" key="1">
    <citation type="journal article" date="2013" name="Genetics">
        <title>The draft genome and transcriptome of Panagrellus redivivus are shaped by the harsh demands of a free-living lifestyle.</title>
        <authorList>
            <person name="Srinivasan J."/>
            <person name="Dillman A.R."/>
            <person name="Macchietto M.G."/>
            <person name="Heikkinen L."/>
            <person name="Lakso M."/>
            <person name="Fracchia K.M."/>
            <person name="Antoshechkin I."/>
            <person name="Mortazavi A."/>
            <person name="Wong G."/>
            <person name="Sternberg P.W."/>
        </authorList>
    </citation>
    <scope>NUCLEOTIDE SEQUENCE [LARGE SCALE GENOMIC DNA]</scope>
    <source>
        <strain evidence="6">MT8872</strain>
    </source>
</reference>
<evidence type="ECO:0000256" key="3">
    <source>
        <dbReference type="ARBA" id="ARBA00022989"/>
    </source>
</evidence>
<evidence type="ECO:0000313" key="6">
    <source>
        <dbReference type="Proteomes" id="UP000492821"/>
    </source>
</evidence>
<dbReference type="InterPro" id="IPR050579">
    <property type="entry name" value="PMP-22/EMP/MP20-like"/>
</dbReference>
<dbReference type="Pfam" id="PF07062">
    <property type="entry name" value="Clc-like"/>
    <property type="match status" value="1"/>
</dbReference>
<dbReference type="Proteomes" id="UP000492821">
    <property type="component" value="Unassembled WGS sequence"/>
</dbReference>
<evidence type="ECO:0000256" key="5">
    <source>
        <dbReference type="SAM" id="Phobius"/>
    </source>
</evidence>
<dbReference type="AlphaFoldDB" id="A0A7E4W105"/>
<keyword evidence="3 5" id="KW-1133">Transmembrane helix</keyword>
<keyword evidence="2 5" id="KW-0812">Transmembrane</keyword>
<dbReference type="GO" id="GO:0005886">
    <property type="term" value="C:plasma membrane"/>
    <property type="evidence" value="ECO:0007669"/>
    <property type="project" value="TreeGrafter"/>
</dbReference>
<name>A0A7E4W105_PANRE</name>
<protein>
    <submittedName>
        <fullName evidence="7">Clc-like protein 2</fullName>
    </submittedName>
</protein>
<dbReference type="PANTHER" id="PTHR10671:SF51">
    <property type="entry name" value="CLC-LIKE PROTEIN"/>
    <property type="match status" value="1"/>
</dbReference>
<evidence type="ECO:0000313" key="7">
    <source>
        <dbReference type="WBParaSite" id="Pan_g5181.t1"/>
    </source>
</evidence>
<evidence type="ECO:0000256" key="1">
    <source>
        <dbReference type="ARBA" id="ARBA00004141"/>
    </source>
</evidence>
<sequence length="239" mass="26337">MHAISVGRQFLVVSSGTLLLAAIVFCVAALVTPAWQTVDLPEFSSFHQHGLWMDCTTSTRPNQGGRATPHCTYKFEPAYVVDSSKVHPEEEQHKFHEWHKAVLLLFGISIFAAVTALCFTFCAVCVRIPAIVANVSALIAALASSFAIAVFFISSHRNDIRFVPGITNTYEQSKGYSFYLGIISMLLYITAFVVGLIATVFVFLDDRKSSSVQNKTFPKNRDALEIDRNIRPGPTSISV</sequence>
<feature type="transmembrane region" description="Helical" evidence="5">
    <location>
        <begin position="176"/>
        <end position="204"/>
    </location>
</feature>
<dbReference type="InterPro" id="IPR010761">
    <property type="entry name" value="Clc_prot-like"/>
</dbReference>
<reference evidence="7" key="2">
    <citation type="submission" date="2020-10" db="UniProtKB">
        <authorList>
            <consortium name="WormBaseParasite"/>
        </authorList>
    </citation>
    <scope>IDENTIFICATION</scope>
</reference>
<dbReference type="PANTHER" id="PTHR10671">
    <property type="entry name" value="EPITHELIAL MEMBRANE PROTEIN-RELATED"/>
    <property type="match status" value="1"/>
</dbReference>
<keyword evidence="6" id="KW-1185">Reference proteome</keyword>
<feature type="transmembrane region" description="Helical" evidence="5">
    <location>
        <begin position="12"/>
        <end position="35"/>
    </location>
</feature>
<feature type="transmembrane region" description="Helical" evidence="5">
    <location>
        <begin position="101"/>
        <end position="124"/>
    </location>
</feature>
<dbReference type="Gene3D" id="1.20.140.150">
    <property type="match status" value="1"/>
</dbReference>
<dbReference type="WBParaSite" id="Pan_g5181.t1">
    <property type="protein sequence ID" value="Pan_g5181.t1"/>
    <property type="gene ID" value="Pan_g5181"/>
</dbReference>
<evidence type="ECO:0000256" key="2">
    <source>
        <dbReference type="ARBA" id="ARBA00022692"/>
    </source>
</evidence>
<proteinExistence type="predicted"/>
<accession>A0A7E4W105</accession>
<organism evidence="6 7">
    <name type="scientific">Panagrellus redivivus</name>
    <name type="common">Microworm</name>
    <dbReference type="NCBI Taxonomy" id="6233"/>
    <lineage>
        <taxon>Eukaryota</taxon>
        <taxon>Metazoa</taxon>
        <taxon>Ecdysozoa</taxon>
        <taxon>Nematoda</taxon>
        <taxon>Chromadorea</taxon>
        <taxon>Rhabditida</taxon>
        <taxon>Tylenchina</taxon>
        <taxon>Panagrolaimomorpha</taxon>
        <taxon>Panagrolaimoidea</taxon>
        <taxon>Panagrolaimidae</taxon>
        <taxon>Panagrellus</taxon>
    </lineage>
</organism>
<feature type="transmembrane region" description="Helical" evidence="5">
    <location>
        <begin position="131"/>
        <end position="156"/>
    </location>
</feature>
<keyword evidence="4 5" id="KW-0472">Membrane</keyword>
<evidence type="ECO:0000256" key="4">
    <source>
        <dbReference type="ARBA" id="ARBA00023136"/>
    </source>
</evidence>